<proteinExistence type="predicted"/>
<name>A0A6A4HYI5_9AGAR</name>
<dbReference type="AlphaFoldDB" id="A0A6A4HYI5"/>
<gene>
    <name evidence="1" type="ORF">BT96DRAFT_521757</name>
</gene>
<organism evidence="1 2">
    <name type="scientific">Gymnopus androsaceus JB14</name>
    <dbReference type="NCBI Taxonomy" id="1447944"/>
    <lineage>
        <taxon>Eukaryota</taxon>
        <taxon>Fungi</taxon>
        <taxon>Dikarya</taxon>
        <taxon>Basidiomycota</taxon>
        <taxon>Agaricomycotina</taxon>
        <taxon>Agaricomycetes</taxon>
        <taxon>Agaricomycetidae</taxon>
        <taxon>Agaricales</taxon>
        <taxon>Marasmiineae</taxon>
        <taxon>Omphalotaceae</taxon>
        <taxon>Gymnopus</taxon>
    </lineage>
</organism>
<accession>A0A6A4HYI5</accession>
<sequence>MPVYRDLNPYLECVQEVASLVGNYVELTVDLDVDKADFEESPEDFWACREWILLFNVERLDRARLVGYSN</sequence>
<reference evidence="1" key="1">
    <citation type="journal article" date="2019" name="Environ. Microbiol.">
        <title>Fungal ecological strategies reflected in gene transcription - a case study of two litter decomposers.</title>
        <authorList>
            <person name="Barbi F."/>
            <person name="Kohler A."/>
            <person name="Barry K."/>
            <person name="Baskaran P."/>
            <person name="Daum C."/>
            <person name="Fauchery L."/>
            <person name="Ihrmark K."/>
            <person name="Kuo A."/>
            <person name="LaButti K."/>
            <person name="Lipzen A."/>
            <person name="Morin E."/>
            <person name="Grigoriev I.V."/>
            <person name="Henrissat B."/>
            <person name="Lindahl B."/>
            <person name="Martin F."/>
        </authorList>
    </citation>
    <scope>NUCLEOTIDE SEQUENCE</scope>
    <source>
        <strain evidence="1">JB14</strain>
    </source>
</reference>
<dbReference type="EMBL" id="ML769431">
    <property type="protein sequence ID" value="KAE9402833.1"/>
    <property type="molecule type" value="Genomic_DNA"/>
</dbReference>
<evidence type="ECO:0000313" key="2">
    <source>
        <dbReference type="Proteomes" id="UP000799118"/>
    </source>
</evidence>
<protein>
    <submittedName>
        <fullName evidence="1">Uncharacterized protein</fullName>
    </submittedName>
</protein>
<evidence type="ECO:0000313" key="1">
    <source>
        <dbReference type="EMBL" id="KAE9402833.1"/>
    </source>
</evidence>
<dbReference type="Proteomes" id="UP000799118">
    <property type="component" value="Unassembled WGS sequence"/>
</dbReference>
<keyword evidence="2" id="KW-1185">Reference proteome</keyword>